<protein>
    <submittedName>
        <fullName evidence="1">Jg15286 protein</fullName>
    </submittedName>
</protein>
<comment type="caution">
    <text evidence="1">The sequence shown here is derived from an EMBL/GenBank/DDBJ whole genome shotgun (WGS) entry which is preliminary data.</text>
</comment>
<evidence type="ECO:0000313" key="1">
    <source>
        <dbReference type="EMBL" id="CAH2230832.1"/>
    </source>
</evidence>
<dbReference type="AlphaFoldDB" id="A0A8S4R8A4"/>
<sequence>MKSAVWDSMGRYRASNIVITIFREEVKLNSPADQIRLEMDTPQKSPAARFSDIFGVEGSAVLCADWSTQ</sequence>
<accession>A0A8S4R8A4</accession>
<reference evidence="1" key="1">
    <citation type="submission" date="2022-03" db="EMBL/GenBank/DDBJ databases">
        <authorList>
            <person name="Lindestad O."/>
        </authorList>
    </citation>
    <scope>NUCLEOTIDE SEQUENCE</scope>
</reference>
<gene>
    <name evidence="1" type="primary">jg15286</name>
    <name evidence="1" type="ORF">PAEG_LOCUS9927</name>
</gene>
<evidence type="ECO:0000313" key="2">
    <source>
        <dbReference type="Proteomes" id="UP000838756"/>
    </source>
</evidence>
<dbReference type="EMBL" id="CAKXAJ010024828">
    <property type="protein sequence ID" value="CAH2230832.1"/>
    <property type="molecule type" value="Genomic_DNA"/>
</dbReference>
<organism evidence="1 2">
    <name type="scientific">Pararge aegeria aegeria</name>
    <dbReference type="NCBI Taxonomy" id="348720"/>
    <lineage>
        <taxon>Eukaryota</taxon>
        <taxon>Metazoa</taxon>
        <taxon>Ecdysozoa</taxon>
        <taxon>Arthropoda</taxon>
        <taxon>Hexapoda</taxon>
        <taxon>Insecta</taxon>
        <taxon>Pterygota</taxon>
        <taxon>Neoptera</taxon>
        <taxon>Endopterygota</taxon>
        <taxon>Lepidoptera</taxon>
        <taxon>Glossata</taxon>
        <taxon>Ditrysia</taxon>
        <taxon>Papilionoidea</taxon>
        <taxon>Nymphalidae</taxon>
        <taxon>Satyrinae</taxon>
        <taxon>Satyrini</taxon>
        <taxon>Parargina</taxon>
        <taxon>Pararge</taxon>
    </lineage>
</organism>
<name>A0A8S4R8A4_9NEOP</name>
<dbReference type="Proteomes" id="UP000838756">
    <property type="component" value="Unassembled WGS sequence"/>
</dbReference>
<keyword evidence="2" id="KW-1185">Reference proteome</keyword>
<proteinExistence type="predicted"/>